<dbReference type="Proteomes" id="UP000320643">
    <property type="component" value="Unassembled WGS sequence"/>
</dbReference>
<dbReference type="GO" id="GO:0003682">
    <property type="term" value="F:chromatin binding"/>
    <property type="evidence" value="ECO:0007669"/>
    <property type="project" value="TreeGrafter"/>
</dbReference>
<accession>A0A552VAU1</accession>
<dbReference type="PANTHER" id="PTHR46820">
    <property type="entry name" value="HISTONE-LYSINE N-METHYLTRANSFERASE SETD7"/>
    <property type="match status" value="1"/>
</dbReference>
<protein>
    <submittedName>
        <fullName evidence="1">Toxin-antitoxin system YwqK family antitoxin</fullName>
    </submittedName>
</protein>
<reference evidence="1 2" key="1">
    <citation type="submission" date="2019-07" db="EMBL/GenBank/DDBJ databases">
        <title>Flavobacterium sp. nov., isolated from glacier ice.</title>
        <authorList>
            <person name="Liu Q."/>
            <person name="Xin Y.-H."/>
        </authorList>
    </citation>
    <scope>NUCLEOTIDE SEQUENCE [LARGE SCALE GENOMIC DNA]</scope>
    <source>
        <strain evidence="1 2">ZT4R6</strain>
    </source>
</reference>
<dbReference type="PANTHER" id="PTHR46820:SF1">
    <property type="entry name" value="HISTONE-LYSINE N-METHYLTRANSFERASE SETD7"/>
    <property type="match status" value="1"/>
</dbReference>
<dbReference type="Pfam" id="PF07661">
    <property type="entry name" value="MORN_2"/>
    <property type="match status" value="3"/>
</dbReference>
<dbReference type="EMBL" id="VJVZ01000001">
    <property type="protein sequence ID" value="TRW27605.1"/>
    <property type="molecule type" value="Genomic_DNA"/>
</dbReference>
<dbReference type="GO" id="GO:0070828">
    <property type="term" value="P:heterochromatin organization"/>
    <property type="evidence" value="ECO:0007669"/>
    <property type="project" value="TreeGrafter"/>
</dbReference>
<evidence type="ECO:0000313" key="2">
    <source>
        <dbReference type="Proteomes" id="UP000320643"/>
    </source>
</evidence>
<proteinExistence type="predicted"/>
<dbReference type="Gene3D" id="2.20.110.10">
    <property type="entry name" value="Histone H3 K4-specific methyltransferase SET7/9 N-terminal domain"/>
    <property type="match status" value="1"/>
</dbReference>
<sequence length="230" mass="25612">MAFVFFISICTGLQAQGTNKNDADGKRHGLWKGTYEASKRPRYEGTFDHGKETGTFKFFEDNAASILAATRTFAADGSCITTSFEKGVKSSEGKEVNKLREGEWKFYHPDGKAVMSIENYAKGKLTGTRKVFYTDGITAEEAQYTNGLKNGTYKKFSPKGTLFEQTTYKDDKLNGPAQFNSAQGQLTSKGNYTNDVKTGKWLYYTNGKLTKEETDADRKVQLGARKARPN</sequence>
<dbReference type="OrthoDB" id="9785122at2"/>
<comment type="caution">
    <text evidence="1">The sequence shown here is derived from an EMBL/GenBank/DDBJ whole genome shotgun (WGS) entry which is preliminary data.</text>
</comment>
<keyword evidence="2" id="KW-1185">Reference proteome</keyword>
<dbReference type="InterPro" id="IPR011652">
    <property type="entry name" value="MORN_2"/>
</dbReference>
<organism evidence="1 2">
    <name type="scientific">Flavobacterium zepuense</name>
    <dbReference type="NCBI Taxonomy" id="2593302"/>
    <lineage>
        <taxon>Bacteria</taxon>
        <taxon>Pseudomonadati</taxon>
        <taxon>Bacteroidota</taxon>
        <taxon>Flavobacteriia</taxon>
        <taxon>Flavobacteriales</taxon>
        <taxon>Flavobacteriaceae</taxon>
        <taxon>Flavobacterium</taxon>
    </lineage>
</organism>
<dbReference type="SUPFAM" id="SSF82185">
    <property type="entry name" value="Histone H3 K4-specific methyltransferase SET7/9 N-terminal domain"/>
    <property type="match status" value="2"/>
</dbReference>
<dbReference type="AlphaFoldDB" id="A0A552VAU1"/>
<dbReference type="Gene3D" id="3.90.930.1">
    <property type="match status" value="1"/>
</dbReference>
<dbReference type="GO" id="GO:0005694">
    <property type="term" value="C:chromosome"/>
    <property type="evidence" value="ECO:0007669"/>
    <property type="project" value="TreeGrafter"/>
</dbReference>
<evidence type="ECO:0000313" key="1">
    <source>
        <dbReference type="EMBL" id="TRW27605.1"/>
    </source>
</evidence>
<gene>
    <name evidence="1" type="ORF">FMM05_01945</name>
</gene>
<name>A0A552VAU1_9FLAO</name>